<evidence type="ECO:0000256" key="1">
    <source>
        <dbReference type="ARBA" id="ARBA00001947"/>
    </source>
</evidence>
<dbReference type="AlphaFoldDB" id="A0A5N5W8A1"/>
<organism evidence="10 11">
    <name type="scientific">Streptomyces mobaraensis</name>
    <name type="common">Streptoverticillium mobaraense</name>
    <dbReference type="NCBI Taxonomy" id="35621"/>
    <lineage>
        <taxon>Bacteria</taxon>
        <taxon>Bacillati</taxon>
        <taxon>Actinomycetota</taxon>
        <taxon>Actinomycetes</taxon>
        <taxon>Kitasatosporales</taxon>
        <taxon>Streptomycetaceae</taxon>
        <taxon>Streptomyces</taxon>
    </lineage>
</organism>
<feature type="domain" description="Alcohol dehydrogenase-like N-terminal" evidence="9">
    <location>
        <begin position="72"/>
        <end position="177"/>
    </location>
</feature>
<dbReference type="Gene3D" id="3.40.50.720">
    <property type="entry name" value="NAD(P)-binding Rossmann-like Domain"/>
    <property type="match status" value="1"/>
</dbReference>
<dbReference type="PANTHER" id="PTHR43161">
    <property type="entry name" value="SORBITOL DEHYDROGENASE"/>
    <property type="match status" value="1"/>
</dbReference>
<dbReference type="InterPro" id="IPR036291">
    <property type="entry name" value="NAD(P)-bd_dom_sf"/>
</dbReference>
<reference evidence="10 11" key="1">
    <citation type="journal article" date="2019" name="Microb. Cell Fact.">
        <title>Exploring novel herbicidin analogues by transcriptional regulator overexpression and MS/MS molecular networking.</title>
        <authorList>
            <person name="Shi Y."/>
            <person name="Gu R."/>
            <person name="Li Y."/>
            <person name="Wang X."/>
            <person name="Ren W."/>
            <person name="Li X."/>
            <person name="Wang L."/>
            <person name="Xie Y."/>
            <person name="Hong B."/>
        </authorList>
    </citation>
    <scope>NUCLEOTIDE SEQUENCE [LARGE SCALE GENOMIC DNA]</scope>
    <source>
        <strain evidence="10 11">US-43</strain>
    </source>
</reference>
<dbReference type="InterPro" id="IPR013154">
    <property type="entry name" value="ADH-like_N"/>
</dbReference>
<sequence>MGERGALQPGAPLPRGAAPQPRRPPRRPGRPLVTTAHGTEGAVPGQRPVELLLAGPGRLLIRPLGPPAGPAPGEVVVRVDRVGLCGSDYRLYQGTYGGPCAYPLRFGHEWAGEVVAAGPGAGRLLGRTVTGDCSRWCGRCDRCRTDRNLCRSIEKFGLTTDGFSSRYVHVPARYLYPDPHGLPPDLLALTELFAVALRGLRKAPAPAAAPVLVIGAGPLGLAVRLLATSTYPASRVHLLESDRRKVETLARRVPGLVWHAPEETPAPGGTPDASAPPGYPLVVDCAGAGESLNTALRLTEPGSTVVYFGLQRTTGVRCDLLTTKGLTVLGSVGGTGAFPEAMRFLSRHVEEARLLLTHRYPAHQAAEALRADAGSRIKTQLLFDH</sequence>
<name>A0A5N5W8A1_STRMB</name>
<evidence type="ECO:0000313" key="10">
    <source>
        <dbReference type="EMBL" id="KAB7843742.1"/>
    </source>
</evidence>
<accession>A0A5N5W8A1</accession>
<evidence type="ECO:0000256" key="3">
    <source>
        <dbReference type="ARBA" id="ARBA00022723"/>
    </source>
</evidence>
<keyword evidence="5" id="KW-0560">Oxidoreductase</keyword>
<keyword evidence="11" id="KW-1185">Reference proteome</keyword>
<feature type="compositionally biased region" description="Low complexity" evidence="7">
    <location>
        <begin position="1"/>
        <end position="20"/>
    </location>
</feature>
<dbReference type="EMBL" id="VOKX01000032">
    <property type="protein sequence ID" value="KAB7843742.1"/>
    <property type="molecule type" value="Genomic_DNA"/>
</dbReference>
<evidence type="ECO:0000256" key="6">
    <source>
        <dbReference type="RuleBase" id="RU361277"/>
    </source>
</evidence>
<feature type="domain" description="Alcohol dehydrogenase-like C-terminal" evidence="8">
    <location>
        <begin position="278"/>
        <end position="346"/>
    </location>
</feature>
<dbReference type="SUPFAM" id="SSF50129">
    <property type="entry name" value="GroES-like"/>
    <property type="match status" value="1"/>
</dbReference>
<evidence type="ECO:0000259" key="8">
    <source>
        <dbReference type="Pfam" id="PF00107"/>
    </source>
</evidence>
<gene>
    <name evidence="10" type="ORF">FRZ00_17485</name>
</gene>
<keyword evidence="4 6" id="KW-0862">Zinc</keyword>
<dbReference type="GO" id="GO:0008270">
    <property type="term" value="F:zinc ion binding"/>
    <property type="evidence" value="ECO:0007669"/>
    <property type="project" value="InterPro"/>
</dbReference>
<dbReference type="Gene3D" id="3.90.180.10">
    <property type="entry name" value="Medium-chain alcohol dehydrogenases, catalytic domain"/>
    <property type="match status" value="1"/>
</dbReference>
<dbReference type="OrthoDB" id="9797931at2"/>
<protein>
    <submittedName>
        <fullName evidence="10">Zinc-binding dehydrogenase</fullName>
    </submittedName>
</protein>
<dbReference type="SUPFAM" id="SSF51735">
    <property type="entry name" value="NAD(P)-binding Rossmann-fold domains"/>
    <property type="match status" value="1"/>
</dbReference>
<dbReference type="InterPro" id="IPR011032">
    <property type="entry name" value="GroES-like_sf"/>
</dbReference>
<dbReference type="Pfam" id="PF08240">
    <property type="entry name" value="ADH_N"/>
    <property type="match status" value="1"/>
</dbReference>
<keyword evidence="3 6" id="KW-0479">Metal-binding</keyword>
<feature type="region of interest" description="Disordered" evidence="7">
    <location>
        <begin position="1"/>
        <end position="46"/>
    </location>
</feature>
<proteinExistence type="inferred from homology"/>
<evidence type="ECO:0000256" key="4">
    <source>
        <dbReference type="ARBA" id="ARBA00022833"/>
    </source>
</evidence>
<evidence type="ECO:0000259" key="9">
    <source>
        <dbReference type="Pfam" id="PF08240"/>
    </source>
</evidence>
<dbReference type="InterPro" id="IPR002328">
    <property type="entry name" value="ADH_Zn_CS"/>
</dbReference>
<evidence type="ECO:0000256" key="2">
    <source>
        <dbReference type="ARBA" id="ARBA00008072"/>
    </source>
</evidence>
<dbReference type="Proteomes" id="UP000327000">
    <property type="component" value="Unassembled WGS sequence"/>
</dbReference>
<dbReference type="PANTHER" id="PTHR43161:SF26">
    <property type="entry name" value="GALACTITOL 1-PHOSPHATE 5-DEHYDROGENASE"/>
    <property type="match status" value="1"/>
</dbReference>
<dbReference type="InterPro" id="IPR013149">
    <property type="entry name" value="ADH-like_C"/>
</dbReference>
<comment type="cofactor">
    <cofactor evidence="1 6">
        <name>Zn(2+)</name>
        <dbReference type="ChEBI" id="CHEBI:29105"/>
    </cofactor>
</comment>
<comment type="caution">
    <text evidence="10">The sequence shown here is derived from an EMBL/GenBank/DDBJ whole genome shotgun (WGS) entry which is preliminary data.</text>
</comment>
<dbReference type="PROSITE" id="PS00059">
    <property type="entry name" value="ADH_ZINC"/>
    <property type="match status" value="1"/>
</dbReference>
<comment type="similarity">
    <text evidence="2 6">Belongs to the zinc-containing alcohol dehydrogenase family.</text>
</comment>
<dbReference type="Pfam" id="PF00107">
    <property type="entry name" value="ADH_zinc_N"/>
    <property type="match status" value="1"/>
</dbReference>
<dbReference type="GO" id="GO:0000721">
    <property type="term" value="F:(R,R)-butanediol dehydrogenase activity"/>
    <property type="evidence" value="ECO:0007669"/>
    <property type="project" value="TreeGrafter"/>
</dbReference>
<evidence type="ECO:0000256" key="5">
    <source>
        <dbReference type="ARBA" id="ARBA00023002"/>
    </source>
</evidence>
<evidence type="ECO:0000256" key="7">
    <source>
        <dbReference type="SAM" id="MobiDB-lite"/>
    </source>
</evidence>
<evidence type="ECO:0000313" key="11">
    <source>
        <dbReference type="Proteomes" id="UP000327000"/>
    </source>
</evidence>